<reference evidence="1 2" key="1">
    <citation type="submission" date="2017-04" db="EMBL/GenBank/DDBJ databases">
        <title>Draft genome sequence of Tuber borchii Vittad., a whitish edible truffle.</title>
        <authorList>
            <consortium name="DOE Joint Genome Institute"/>
            <person name="Murat C."/>
            <person name="Kuo A."/>
            <person name="Barry K.W."/>
            <person name="Clum A."/>
            <person name="Dockter R.B."/>
            <person name="Fauchery L."/>
            <person name="Iotti M."/>
            <person name="Kohler A."/>
            <person name="Labutti K."/>
            <person name="Lindquist E.A."/>
            <person name="Lipzen A."/>
            <person name="Ohm R.A."/>
            <person name="Wang M."/>
            <person name="Grigoriev I.V."/>
            <person name="Zambonelli A."/>
            <person name="Martin F.M."/>
        </authorList>
    </citation>
    <scope>NUCLEOTIDE SEQUENCE [LARGE SCALE GENOMIC DNA]</scope>
    <source>
        <strain evidence="1 2">Tbo3840</strain>
    </source>
</reference>
<sequence>MPMCSKLHNTGGSVMARMLLSRRDYGGWWEPVSTHDHGHAEWGNGNCACGVCGSNLTKNSISVHLNRYPDCAAQWRMIWESTLLEAWESLEASIRNTIVIHFSAMDDPLRCPVCSYSFQTHNGALGHLRLKNGYDCFMTMEQRVLDLLANAGDE</sequence>
<keyword evidence="2" id="KW-1185">Reference proteome</keyword>
<comment type="caution">
    <text evidence="1">The sequence shown here is derived from an EMBL/GenBank/DDBJ whole genome shotgun (WGS) entry which is preliminary data.</text>
</comment>
<organism evidence="1 2">
    <name type="scientific">Tuber borchii</name>
    <name type="common">White truffle</name>
    <dbReference type="NCBI Taxonomy" id="42251"/>
    <lineage>
        <taxon>Eukaryota</taxon>
        <taxon>Fungi</taxon>
        <taxon>Dikarya</taxon>
        <taxon>Ascomycota</taxon>
        <taxon>Pezizomycotina</taxon>
        <taxon>Pezizomycetes</taxon>
        <taxon>Pezizales</taxon>
        <taxon>Tuberaceae</taxon>
        <taxon>Tuber</taxon>
    </lineage>
</organism>
<proteinExistence type="predicted"/>
<dbReference type="Proteomes" id="UP000244722">
    <property type="component" value="Unassembled WGS sequence"/>
</dbReference>
<name>A0A2T7A0Y7_TUBBO</name>
<dbReference type="AlphaFoldDB" id="A0A2T7A0Y7"/>
<gene>
    <name evidence="1" type="ORF">B9Z19DRAFT_1062661</name>
</gene>
<evidence type="ECO:0000313" key="2">
    <source>
        <dbReference type="Proteomes" id="UP000244722"/>
    </source>
</evidence>
<evidence type="ECO:0000313" key="1">
    <source>
        <dbReference type="EMBL" id="PUU81412.1"/>
    </source>
</evidence>
<protein>
    <submittedName>
        <fullName evidence="1">Uncharacterized protein</fullName>
    </submittedName>
</protein>
<accession>A0A2T7A0Y7</accession>
<dbReference type="EMBL" id="NESQ01000045">
    <property type="protein sequence ID" value="PUU81412.1"/>
    <property type="molecule type" value="Genomic_DNA"/>
</dbReference>